<dbReference type="Proteomes" id="UP000004810">
    <property type="component" value="Unassembled WGS sequence"/>
</dbReference>
<gene>
    <name evidence="1" type="ORF">WUBG_19205</name>
</gene>
<accession>J9DJU9</accession>
<evidence type="ECO:0000313" key="1">
    <source>
        <dbReference type="EMBL" id="EJW69893.1"/>
    </source>
</evidence>
<protein>
    <submittedName>
        <fullName evidence="1">Uncharacterized protein</fullName>
    </submittedName>
</protein>
<sequence>MTFNFNVKNRIDYPLVIPNCLTPMPQMPVSVLPEMSTAWNGNICLATSATTASKRFSQSDEIIAPFNPMNQFSRPKSRQFFIQSEGFP</sequence>
<dbReference type="AlphaFoldDB" id="J9DJU9"/>
<organism evidence="1 2">
    <name type="scientific">Wuchereria bancrofti</name>
    <dbReference type="NCBI Taxonomy" id="6293"/>
    <lineage>
        <taxon>Eukaryota</taxon>
        <taxon>Metazoa</taxon>
        <taxon>Ecdysozoa</taxon>
        <taxon>Nematoda</taxon>
        <taxon>Chromadorea</taxon>
        <taxon>Rhabditida</taxon>
        <taxon>Spirurina</taxon>
        <taxon>Spiruromorpha</taxon>
        <taxon>Filarioidea</taxon>
        <taxon>Onchocercidae</taxon>
        <taxon>Wuchereria</taxon>
    </lineage>
</organism>
<name>J9DJU9_WUCBA</name>
<reference evidence="2" key="1">
    <citation type="submission" date="2012-08" db="EMBL/GenBank/DDBJ databases">
        <title>The Genome Sequence of Wuchereria bancrofti.</title>
        <authorList>
            <person name="Nutman T.B."/>
            <person name="Fink D.L."/>
            <person name="Russ C."/>
            <person name="Young S."/>
            <person name="Zeng Q."/>
            <person name="Koehrsen M."/>
            <person name="Alvarado L."/>
            <person name="Berlin A."/>
            <person name="Chapman S.B."/>
            <person name="Chen Z."/>
            <person name="Freedman E."/>
            <person name="Gellesch M."/>
            <person name="Goldberg J."/>
            <person name="Griggs A."/>
            <person name="Gujja S."/>
            <person name="Heilman E.R."/>
            <person name="Heiman D."/>
            <person name="Hepburn T."/>
            <person name="Howarth C."/>
            <person name="Jen D."/>
            <person name="Larson L."/>
            <person name="Lewis B."/>
            <person name="Mehta T."/>
            <person name="Park D."/>
            <person name="Pearson M."/>
            <person name="Roberts A."/>
            <person name="Saif S."/>
            <person name="Shea T."/>
            <person name="Shenoy N."/>
            <person name="Sisk P."/>
            <person name="Stolte C."/>
            <person name="Sykes S."/>
            <person name="Walk T."/>
            <person name="White J."/>
            <person name="Yandava C."/>
            <person name="Haas B."/>
            <person name="Henn M.R."/>
            <person name="Nusbaum C."/>
            <person name="Birren B."/>
        </authorList>
    </citation>
    <scope>NUCLEOTIDE SEQUENCE [LARGE SCALE GENOMIC DNA]</scope>
    <source>
        <strain evidence="2">NA</strain>
    </source>
</reference>
<comment type="caution">
    <text evidence="1">The sequence shown here is derived from an EMBL/GenBank/DDBJ whole genome shotgun (WGS) entry which is preliminary data.</text>
</comment>
<evidence type="ECO:0000313" key="2">
    <source>
        <dbReference type="Proteomes" id="UP000004810"/>
    </source>
</evidence>
<proteinExistence type="predicted"/>
<dbReference type="EMBL" id="ADBV01024999">
    <property type="protein sequence ID" value="EJW69893.1"/>
    <property type="molecule type" value="Genomic_DNA"/>
</dbReference>